<evidence type="ECO:0000313" key="10">
    <source>
        <dbReference type="Proteomes" id="UP000834106"/>
    </source>
</evidence>
<feature type="region of interest" description="Disordered" evidence="8">
    <location>
        <begin position="1"/>
        <end position="20"/>
    </location>
</feature>
<comment type="similarity">
    <text evidence="3">Belongs to the BIG GRAIN 1 (BG1) plant protein family.</text>
</comment>
<evidence type="ECO:0000256" key="3">
    <source>
        <dbReference type="ARBA" id="ARBA00010067"/>
    </source>
</evidence>
<evidence type="ECO:0000256" key="1">
    <source>
        <dbReference type="ARBA" id="ARBA00002281"/>
    </source>
</evidence>
<dbReference type="GO" id="GO:0009734">
    <property type="term" value="P:auxin-activated signaling pathway"/>
    <property type="evidence" value="ECO:0007669"/>
    <property type="project" value="UniProtKB-KW"/>
</dbReference>
<evidence type="ECO:0000256" key="6">
    <source>
        <dbReference type="ARBA" id="ARBA00023136"/>
    </source>
</evidence>
<name>A0AAD2DWL0_9LAMI</name>
<evidence type="ECO:0000313" key="9">
    <source>
        <dbReference type="EMBL" id="CAI9765955.1"/>
    </source>
</evidence>
<evidence type="ECO:0000256" key="7">
    <source>
        <dbReference type="ARBA" id="ARBA00023294"/>
    </source>
</evidence>
<comment type="function">
    <text evidence="1">Involved in auxin transport. Regulator of the auxin signaling pathway.</text>
</comment>
<keyword evidence="4" id="KW-0813">Transport</keyword>
<dbReference type="PANTHER" id="PTHR33541:SF31">
    <property type="entry name" value="PROTEIN BIG GRAIN 1-LIKE A"/>
    <property type="match status" value="1"/>
</dbReference>
<evidence type="ECO:0000256" key="8">
    <source>
        <dbReference type="SAM" id="MobiDB-lite"/>
    </source>
</evidence>
<dbReference type="EMBL" id="OU503043">
    <property type="protein sequence ID" value="CAI9765955.1"/>
    <property type="molecule type" value="Genomic_DNA"/>
</dbReference>
<evidence type="ECO:0008006" key="11">
    <source>
        <dbReference type="Google" id="ProtNLM"/>
    </source>
</evidence>
<gene>
    <name evidence="9" type="ORF">FPE_LOCUS13385</name>
</gene>
<sequence length="319" mass="36406">MTTWERQQQHPRSKTPSFSSSLLDAIYHSIDESKGVKEQEVEDLNIRKRNNAVQVEEEIESLRRAIRIEKWMENYSSKSTRRPLPSNSCSSTESSIFLCSETDSSASKSTPKSLVFHMQKRRKQAQTPAAEKPEKILEFKTMPKKVKEPLSPGGKIANFLNSIFSPRKLKKNQGLEDWSAIRKSRSMKETTTLPLASRSCLNKSTPSSKVNKSKRAVRFCPVTVVLDEDYSRTRKMPNSSIIKKNINSFLNYKGRTSINQEIGEVYETDYDLDNRSCTSSDLFELDNINRVGVEDYEELPVYGTTNLQMNQAIARGLVM</sequence>
<dbReference type="AlphaFoldDB" id="A0AAD2DWL0"/>
<evidence type="ECO:0000256" key="5">
    <source>
        <dbReference type="ARBA" id="ARBA00022475"/>
    </source>
</evidence>
<accession>A0AAD2DWL0</accession>
<dbReference type="Proteomes" id="UP000834106">
    <property type="component" value="Chromosome 8"/>
</dbReference>
<evidence type="ECO:0000256" key="2">
    <source>
        <dbReference type="ARBA" id="ARBA00004236"/>
    </source>
</evidence>
<dbReference type="PANTHER" id="PTHR33541">
    <property type="entry name" value="PROTEIN BIG GRAIN 1-LIKE A-RELATED"/>
    <property type="match status" value="1"/>
</dbReference>
<keyword evidence="7" id="KW-0927">Auxin signaling pathway</keyword>
<reference evidence="9" key="1">
    <citation type="submission" date="2023-05" db="EMBL/GenBank/DDBJ databases">
        <authorList>
            <person name="Huff M."/>
        </authorList>
    </citation>
    <scope>NUCLEOTIDE SEQUENCE</scope>
</reference>
<protein>
    <recommendedName>
        <fullName evidence="11">Protein BIG GRAIN 1-like B</fullName>
    </recommendedName>
</protein>
<organism evidence="9 10">
    <name type="scientific">Fraxinus pennsylvanica</name>
    <dbReference type="NCBI Taxonomy" id="56036"/>
    <lineage>
        <taxon>Eukaryota</taxon>
        <taxon>Viridiplantae</taxon>
        <taxon>Streptophyta</taxon>
        <taxon>Embryophyta</taxon>
        <taxon>Tracheophyta</taxon>
        <taxon>Spermatophyta</taxon>
        <taxon>Magnoliopsida</taxon>
        <taxon>eudicotyledons</taxon>
        <taxon>Gunneridae</taxon>
        <taxon>Pentapetalae</taxon>
        <taxon>asterids</taxon>
        <taxon>lamiids</taxon>
        <taxon>Lamiales</taxon>
        <taxon>Oleaceae</taxon>
        <taxon>Oleeae</taxon>
        <taxon>Fraxinus</taxon>
    </lineage>
</organism>
<keyword evidence="5" id="KW-1003">Cell membrane</keyword>
<evidence type="ECO:0000256" key="4">
    <source>
        <dbReference type="ARBA" id="ARBA00022448"/>
    </source>
</evidence>
<comment type="subcellular location">
    <subcellularLocation>
        <location evidence="2">Cell membrane</location>
    </subcellularLocation>
</comment>
<dbReference type="InterPro" id="IPR039621">
    <property type="entry name" value="BG1-like"/>
</dbReference>
<keyword evidence="10" id="KW-1185">Reference proteome</keyword>
<keyword evidence="6" id="KW-0472">Membrane</keyword>
<proteinExistence type="inferred from homology"/>
<dbReference type="GO" id="GO:0005886">
    <property type="term" value="C:plasma membrane"/>
    <property type="evidence" value="ECO:0007669"/>
    <property type="project" value="UniProtKB-SubCell"/>
</dbReference>